<gene>
    <name evidence="1" type="ORF">HanXRQr2_Chr15g0707661</name>
</gene>
<evidence type="ECO:0000313" key="2">
    <source>
        <dbReference type="Proteomes" id="UP000215914"/>
    </source>
</evidence>
<organism evidence="1 2">
    <name type="scientific">Helianthus annuus</name>
    <name type="common">Common sunflower</name>
    <dbReference type="NCBI Taxonomy" id="4232"/>
    <lineage>
        <taxon>Eukaryota</taxon>
        <taxon>Viridiplantae</taxon>
        <taxon>Streptophyta</taxon>
        <taxon>Embryophyta</taxon>
        <taxon>Tracheophyta</taxon>
        <taxon>Spermatophyta</taxon>
        <taxon>Magnoliopsida</taxon>
        <taxon>eudicotyledons</taxon>
        <taxon>Gunneridae</taxon>
        <taxon>Pentapetalae</taxon>
        <taxon>asterids</taxon>
        <taxon>campanulids</taxon>
        <taxon>Asterales</taxon>
        <taxon>Asteraceae</taxon>
        <taxon>Asteroideae</taxon>
        <taxon>Heliantheae alliance</taxon>
        <taxon>Heliantheae</taxon>
        <taxon>Helianthus</taxon>
    </lineage>
</organism>
<proteinExistence type="predicted"/>
<dbReference type="Proteomes" id="UP000215914">
    <property type="component" value="Unassembled WGS sequence"/>
</dbReference>
<reference evidence="1" key="2">
    <citation type="submission" date="2020-06" db="EMBL/GenBank/DDBJ databases">
        <title>Helianthus annuus Genome sequencing and assembly Release 2.</title>
        <authorList>
            <person name="Gouzy J."/>
            <person name="Langlade N."/>
            <person name="Munos S."/>
        </authorList>
    </citation>
    <scope>NUCLEOTIDE SEQUENCE</scope>
    <source>
        <tissue evidence="1">Leaves</tissue>
    </source>
</reference>
<evidence type="ECO:0000313" key="1">
    <source>
        <dbReference type="EMBL" id="KAF5765778.1"/>
    </source>
</evidence>
<accession>A0A9K3H4F0</accession>
<protein>
    <submittedName>
        <fullName evidence="1">Transposase, Ptta/En/Spm, plant</fullName>
    </submittedName>
</protein>
<comment type="caution">
    <text evidence="1">The sequence shown here is derived from an EMBL/GenBank/DDBJ whole genome shotgun (WGS) entry which is preliminary data.</text>
</comment>
<dbReference type="InterPro" id="IPR004252">
    <property type="entry name" value="Probable_transposase_24"/>
</dbReference>
<dbReference type="AlphaFoldDB" id="A0A9K3H4F0"/>
<dbReference type="Pfam" id="PF03004">
    <property type="entry name" value="Transposase_24"/>
    <property type="match status" value="1"/>
</dbReference>
<name>A0A9K3H4F0_HELAN</name>
<dbReference type="Gramene" id="mRNA:HanXRQr2_Chr15g0707661">
    <property type="protein sequence ID" value="mRNA:HanXRQr2_Chr15g0707661"/>
    <property type="gene ID" value="HanXRQr2_Chr15g0707661"/>
</dbReference>
<keyword evidence="2" id="KW-1185">Reference proteome</keyword>
<reference evidence="1" key="1">
    <citation type="journal article" date="2017" name="Nature">
        <title>The sunflower genome provides insights into oil metabolism, flowering and Asterid evolution.</title>
        <authorList>
            <person name="Badouin H."/>
            <person name="Gouzy J."/>
            <person name="Grassa C.J."/>
            <person name="Murat F."/>
            <person name="Staton S.E."/>
            <person name="Cottret L."/>
            <person name="Lelandais-Briere C."/>
            <person name="Owens G.L."/>
            <person name="Carrere S."/>
            <person name="Mayjonade B."/>
            <person name="Legrand L."/>
            <person name="Gill N."/>
            <person name="Kane N.C."/>
            <person name="Bowers J.E."/>
            <person name="Hubner S."/>
            <person name="Bellec A."/>
            <person name="Berard A."/>
            <person name="Berges H."/>
            <person name="Blanchet N."/>
            <person name="Boniface M.C."/>
            <person name="Brunel D."/>
            <person name="Catrice O."/>
            <person name="Chaidir N."/>
            <person name="Claudel C."/>
            <person name="Donnadieu C."/>
            <person name="Faraut T."/>
            <person name="Fievet G."/>
            <person name="Helmstetter N."/>
            <person name="King M."/>
            <person name="Knapp S.J."/>
            <person name="Lai Z."/>
            <person name="Le Paslier M.C."/>
            <person name="Lippi Y."/>
            <person name="Lorenzon L."/>
            <person name="Mandel J.R."/>
            <person name="Marage G."/>
            <person name="Marchand G."/>
            <person name="Marquand E."/>
            <person name="Bret-Mestries E."/>
            <person name="Morien E."/>
            <person name="Nambeesan S."/>
            <person name="Nguyen T."/>
            <person name="Pegot-Espagnet P."/>
            <person name="Pouilly N."/>
            <person name="Raftis F."/>
            <person name="Sallet E."/>
            <person name="Schiex T."/>
            <person name="Thomas J."/>
            <person name="Vandecasteele C."/>
            <person name="Vares D."/>
            <person name="Vear F."/>
            <person name="Vautrin S."/>
            <person name="Crespi M."/>
            <person name="Mangin B."/>
            <person name="Burke J.M."/>
            <person name="Salse J."/>
            <person name="Munos S."/>
            <person name="Vincourt P."/>
            <person name="Rieseberg L.H."/>
            <person name="Langlade N.B."/>
        </authorList>
    </citation>
    <scope>NUCLEOTIDE SEQUENCE</scope>
    <source>
        <tissue evidence="1">Leaves</tissue>
    </source>
</reference>
<dbReference type="EMBL" id="MNCJ02000330">
    <property type="protein sequence ID" value="KAF5765778.1"/>
    <property type="molecule type" value="Genomic_DNA"/>
</dbReference>
<sequence>MYRPKSIPIDDFSQMLRLWSNEDVERCLRAKEIRMSQKNMHTAGPKSFARIREEMVICLNFAID</sequence>